<dbReference type="InterPro" id="IPR001487">
    <property type="entry name" value="Bromodomain"/>
</dbReference>
<name>S8BMT1_DACHA</name>
<organism evidence="11 12">
    <name type="scientific">Dactylellina haptotyla (strain CBS 200.50)</name>
    <name type="common">Nematode-trapping fungus</name>
    <name type="synonym">Monacrosporium haptotylum</name>
    <dbReference type="NCBI Taxonomy" id="1284197"/>
    <lineage>
        <taxon>Eukaryota</taxon>
        <taxon>Fungi</taxon>
        <taxon>Dikarya</taxon>
        <taxon>Ascomycota</taxon>
        <taxon>Pezizomycotina</taxon>
        <taxon>Orbiliomycetes</taxon>
        <taxon>Orbiliales</taxon>
        <taxon>Orbiliaceae</taxon>
        <taxon>Dactylellina</taxon>
    </lineage>
</organism>
<dbReference type="SUPFAM" id="SSF47370">
    <property type="entry name" value="Bromodomain"/>
    <property type="match status" value="2"/>
</dbReference>
<keyword evidence="7" id="KW-0539">Nucleus</keyword>
<feature type="region of interest" description="Disordered" evidence="9">
    <location>
        <begin position="399"/>
        <end position="424"/>
    </location>
</feature>
<dbReference type="SMART" id="SM00297">
    <property type="entry name" value="BROMO"/>
    <property type="match status" value="2"/>
</dbReference>
<keyword evidence="6" id="KW-0804">Transcription</keyword>
<keyword evidence="2" id="KW-0677">Repeat</keyword>
<dbReference type="GO" id="GO:0006338">
    <property type="term" value="P:chromatin remodeling"/>
    <property type="evidence" value="ECO:0007669"/>
    <property type="project" value="InterPro"/>
</dbReference>
<dbReference type="GO" id="GO:0006368">
    <property type="term" value="P:transcription elongation by RNA polymerase II"/>
    <property type="evidence" value="ECO:0007669"/>
    <property type="project" value="TreeGrafter"/>
</dbReference>
<dbReference type="Proteomes" id="UP000015100">
    <property type="component" value="Unassembled WGS sequence"/>
</dbReference>
<dbReference type="PANTHER" id="PTHR16062:SF19">
    <property type="entry name" value="PROTEIN POLYBROMO-1"/>
    <property type="match status" value="1"/>
</dbReference>
<dbReference type="OrthoDB" id="1742084at2759"/>
<keyword evidence="4" id="KW-0805">Transcription regulation</keyword>
<comment type="caution">
    <text evidence="11">The sequence shown here is derived from an EMBL/GenBank/DDBJ whole genome shotgun (WGS) entry which is preliminary data.</text>
</comment>
<dbReference type="GO" id="GO:0003682">
    <property type="term" value="F:chromatin binding"/>
    <property type="evidence" value="ECO:0007669"/>
    <property type="project" value="TreeGrafter"/>
</dbReference>
<evidence type="ECO:0000256" key="9">
    <source>
        <dbReference type="SAM" id="MobiDB-lite"/>
    </source>
</evidence>
<keyword evidence="12" id="KW-1185">Reference proteome</keyword>
<evidence type="ECO:0000256" key="5">
    <source>
        <dbReference type="ARBA" id="ARBA00023117"/>
    </source>
</evidence>
<dbReference type="OMA" id="RKEYHTS"/>
<feature type="compositionally biased region" description="Polar residues" evidence="9">
    <location>
        <begin position="342"/>
        <end position="364"/>
    </location>
</feature>
<dbReference type="AlphaFoldDB" id="S8BMT1"/>
<keyword evidence="3" id="KW-0156">Chromatin regulator</keyword>
<dbReference type="InterPro" id="IPR054551">
    <property type="entry name" value="RSC4_Ig-like"/>
</dbReference>
<dbReference type="Gene3D" id="1.20.920.10">
    <property type="entry name" value="Bromodomain-like"/>
    <property type="match status" value="2"/>
</dbReference>
<comment type="subcellular location">
    <subcellularLocation>
        <location evidence="1">Nucleus</location>
    </subcellularLocation>
</comment>
<dbReference type="eggNOG" id="KOG1827">
    <property type="taxonomic scope" value="Eukaryota"/>
</dbReference>
<evidence type="ECO:0000256" key="8">
    <source>
        <dbReference type="PROSITE-ProRule" id="PRU00035"/>
    </source>
</evidence>
<dbReference type="Pfam" id="PF00439">
    <property type="entry name" value="Bromodomain"/>
    <property type="match status" value="2"/>
</dbReference>
<evidence type="ECO:0000256" key="7">
    <source>
        <dbReference type="ARBA" id="ARBA00023242"/>
    </source>
</evidence>
<dbReference type="InterPro" id="IPR037382">
    <property type="entry name" value="Rsc/polybromo"/>
</dbReference>
<evidence type="ECO:0000256" key="6">
    <source>
        <dbReference type="ARBA" id="ARBA00023163"/>
    </source>
</evidence>
<evidence type="ECO:0000313" key="12">
    <source>
        <dbReference type="Proteomes" id="UP000015100"/>
    </source>
</evidence>
<dbReference type="PRINTS" id="PR00503">
    <property type="entry name" value="BROMODOMAIN"/>
</dbReference>
<dbReference type="Pfam" id="PF22994">
    <property type="entry name" value="RSC4_Ig_like"/>
    <property type="match status" value="1"/>
</dbReference>
<keyword evidence="5 8" id="KW-0103">Bromodomain</keyword>
<evidence type="ECO:0000259" key="10">
    <source>
        <dbReference type="PROSITE" id="PS50014"/>
    </source>
</evidence>
<dbReference type="EMBL" id="AQGS01000274">
    <property type="protein sequence ID" value="EPS40783.1"/>
    <property type="molecule type" value="Genomic_DNA"/>
</dbReference>
<dbReference type="STRING" id="1284197.S8BMT1"/>
<gene>
    <name evidence="11" type="ORF">H072_5315</name>
</gene>
<evidence type="ECO:0000256" key="3">
    <source>
        <dbReference type="ARBA" id="ARBA00022853"/>
    </source>
</evidence>
<feature type="domain" description="Bromo" evidence="10">
    <location>
        <begin position="192"/>
        <end position="265"/>
    </location>
</feature>
<sequence>MGRPKRKEQSGSPVKDNDSTKRRRQTSTPASFDFSDGQSIAEFGKAVFKQINEAKDSRRGLLIAADFQSVPSPTDLPSYRQIIKDPIALDTIESKFDSYKSVDDMLEDFKLMEANAHAFNKANSLISQYATRIRTIVEESITARNSKARESTNGLTQMSDDGSQSAYMQARDALLGVLDSMLDPTEVKDSTGATSAGDLFRALVPKRQFPDYYKVIKQPISINMMQKKLKSQEYTPDAVFNELEDDVFLMLDNAAEYNEPNSEVMADARVLEKYFISRMAVERKKLGLPPRSLPPKGRYYKEIKTEDTVMGNGIESGPRILLKMNGGKKAESPASLPESKHTTAVSTPAATAQSPGPDQLSTRNPFKPSFSPHLAAASPANVRSTTSVSPMIANASMAQPVPSVSRQSSNASIQKPKYTPAPPRYPEFGLPNGYDKNGLIIQPVSAPMYSFLRRPGTTAKDSPIQLLRISSHPESKARTALSHKFKPEKETYKSSSILRIGKDQIYIRVEAELHTDITPESRGYGIWLSHEGRQLAPQRSQTPKGSLLLRWDLNLAAGGQNRIDVISDLVETNEEGKEFVEKAHFAVNVLVASPN</sequence>
<reference evidence="12" key="2">
    <citation type="submission" date="2013-04" db="EMBL/GenBank/DDBJ databases">
        <title>Genomic mechanisms accounting for the adaptation to parasitism in nematode-trapping fungi.</title>
        <authorList>
            <person name="Ahren D.G."/>
        </authorList>
    </citation>
    <scope>NUCLEOTIDE SEQUENCE [LARGE SCALE GENOMIC DNA]</scope>
    <source>
        <strain evidence="12">CBS 200.50</strain>
    </source>
</reference>
<feature type="region of interest" description="Disordered" evidence="9">
    <location>
        <begin position="326"/>
        <end position="382"/>
    </location>
</feature>
<dbReference type="HOGENOM" id="CLU_457841_0_0_1"/>
<feature type="compositionally biased region" description="Polar residues" evidence="9">
    <location>
        <begin position="402"/>
        <end position="413"/>
    </location>
</feature>
<dbReference type="InterPro" id="IPR036427">
    <property type="entry name" value="Bromodomain-like_sf"/>
</dbReference>
<evidence type="ECO:0000256" key="4">
    <source>
        <dbReference type="ARBA" id="ARBA00023015"/>
    </source>
</evidence>
<dbReference type="PROSITE" id="PS50014">
    <property type="entry name" value="BROMODOMAIN_2"/>
    <property type="match status" value="2"/>
</dbReference>
<proteinExistence type="predicted"/>
<feature type="region of interest" description="Disordered" evidence="9">
    <location>
        <begin position="1"/>
        <end position="36"/>
    </location>
</feature>
<dbReference type="PANTHER" id="PTHR16062">
    <property type="entry name" value="SWI/SNF-RELATED"/>
    <property type="match status" value="1"/>
</dbReference>
<protein>
    <recommendedName>
        <fullName evidence="10">Bromo domain-containing protein</fullName>
    </recommendedName>
</protein>
<reference evidence="11 12" key="1">
    <citation type="journal article" date="2013" name="PLoS Genet.">
        <title>Genomic mechanisms accounting for the adaptation to parasitism in nematode-trapping fungi.</title>
        <authorList>
            <person name="Meerupati T."/>
            <person name="Andersson K.M."/>
            <person name="Friman E."/>
            <person name="Kumar D."/>
            <person name="Tunlid A."/>
            <person name="Ahren D."/>
        </authorList>
    </citation>
    <scope>NUCLEOTIDE SEQUENCE [LARGE SCALE GENOMIC DNA]</scope>
    <source>
        <strain evidence="11 12">CBS 200.50</strain>
    </source>
</reference>
<evidence type="ECO:0000256" key="1">
    <source>
        <dbReference type="ARBA" id="ARBA00004123"/>
    </source>
</evidence>
<feature type="domain" description="Bromo" evidence="10">
    <location>
        <begin position="59"/>
        <end position="127"/>
    </location>
</feature>
<dbReference type="CDD" id="cd04369">
    <property type="entry name" value="Bromodomain"/>
    <property type="match status" value="2"/>
</dbReference>
<evidence type="ECO:0000256" key="2">
    <source>
        <dbReference type="ARBA" id="ARBA00022737"/>
    </source>
</evidence>
<dbReference type="GO" id="GO:0016586">
    <property type="term" value="C:RSC-type complex"/>
    <property type="evidence" value="ECO:0007669"/>
    <property type="project" value="InterPro"/>
</dbReference>
<evidence type="ECO:0000313" key="11">
    <source>
        <dbReference type="EMBL" id="EPS40783.1"/>
    </source>
</evidence>
<accession>S8BMT1</accession>